<feature type="transmembrane region" description="Helical" evidence="2">
    <location>
        <begin position="12"/>
        <end position="37"/>
    </location>
</feature>
<feature type="transmembrane region" description="Helical" evidence="2">
    <location>
        <begin position="73"/>
        <end position="91"/>
    </location>
</feature>
<keyword evidence="2" id="KW-0812">Transmembrane</keyword>
<protein>
    <submittedName>
        <fullName evidence="3">MFS transporter</fullName>
    </submittedName>
</protein>
<evidence type="ECO:0000256" key="2">
    <source>
        <dbReference type="SAM" id="Phobius"/>
    </source>
</evidence>
<dbReference type="GO" id="GO:0005886">
    <property type="term" value="C:plasma membrane"/>
    <property type="evidence" value="ECO:0007669"/>
    <property type="project" value="UniProtKB-SubCell"/>
</dbReference>
<comment type="caution">
    <text evidence="3">The sequence shown here is derived from an EMBL/GenBank/DDBJ whole genome shotgun (WGS) entry which is preliminary data.</text>
</comment>
<evidence type="ECO:0000313" key="3">
    <source>
        <dbReference type="EMBL" id="MUG72925.1"/>
    </source>
</evidence>
<dbReference type="AlphaFoldDB" id="A0A7X3CTL6"/>
<gene>
    <name evidence="3" type="ORF">GNP93_19895</name>
</gene>
<keyword evidence="2" id="KW-1133">Transmembrane helix</keyword>
<reference evidence="3 4" key="1">
    <citation type="submission" date="2019-11" db="EMBL/GenBank/DDBJ databases">
        <title>Draft genome sequences of five Paenibacillus species of dairy origin.</title>
        <authorList>
            <person name="Olajide A.M."/>
            <person name="Chen S."/>
            <person name="Lapointe G."/>
        </authorList>
    </citation>
    <scope>NUCLEOTIDE SEQUENCE [LARGE SCALE GENOMIC DNA]</scope>
    <source>
        <strain evidence="3 4">2CS3</strain>
    </source>
</reference>
<dbReference type="InterPro" id="IPR011701">
    <property type="entry name" value="MFS"/>
</dbReference>
<organism evidence="3 4">
    <name type="scientific">Paenibacillus validus</name>
    <dbReference type="NCBI Taxonomy" id="44253"/>
    <lineage>
        <taxon>Bacteria</taxon>
        <taxon>Bacillati</taxon>
        <taxon>Bacillota</taxon>
        <taxon>Bacilli</taxon>
        <taxon>Bacillales</taxon>
        <taxon>Paenibacillaceae</taxon>
        <taxon>Paenibacillus</taxon>
    </lineage>
</organism>
<comment type="subcellular location">
    <subcellularLocation>
        <location evidence="1">Cell membrane</location>
        <topology evidence="1">Multi-pass membrane protein</topology>
    </subcellularLocation>
</comment>
<sequence>MFFMVSLHASFLGITAVEISIIVACYALLPVFLAVRMGKWTDKYGIRRMLMLGNGAYLVAVVMGTALPNFVTFVLQQSLIGIAITLLMVSLQKCMGRCSLIGNSFPLIFHCWGNKWG</sequence>
<dbReference type="RefSeq" id="WP_127608163.1">
    <property type="nucleotide sequence ID" value="NZ_JARTHJ010000075.1"/>
</dbReference>
<dbReference type="Proteomes" id="UP000450917">
    <property type="component" value="Unassembled WGS sequence"/>
</dbReference>
<dbReference type="Gene3D" id="1.20.1250.20">
    <property type="entry name" value="MFS general substrate transporter like domains"/>
    <property type="match status" value="1"/>
</dbReference>
<name>A0A7X3CTL6_9BACL</name>
<evidence type="ECO:0000256" key="1">
    <source>
        <dbReference type="ARBA" id="ARBA00004651"/>
    </source>
</evidence>
<dbReference type="SUPFAM" id="SSF103473">
    <property type="entry name" value="MFS general substrate transporter"/>
    <property type="match status" value="1"/>
</dbReference>
<dbReference type="GO" id="GO:0022857">
    <property type="term" value="F:transmembrane transporter activity"/>
    <property type="evidence" value="ECO:0007669"/>
    <property type="project" value="InterPro"/>
</dbReference>
<evidence type="ECO:0000313" key="4">
    <source>
        <dbReference type="Proteomes" id="UP000450917"/>
    </source>
</evidence>
<keyword evidence="4" id="KW-1185">Reference proteome</keyword>
<proteinExistence type="predicted"/>
<accession>A0A7X3CTL6</accession>
<dbReference type="InterPro" id="IPR036259">
    <property type="entry name" value="MFS_trans_sf"/>
</dbReference>
<dbReference type="EMBL" id="WNZX01000019">
    <property type="protein sequence ID" value="MUG72925.1"/>
    <property type="molecule type" value="Genomic_DNA"/>
</dbReference>
<keyword evidence="2" id="KW-0472">Membrane</keyword>
<feature type="transmembrane region" description="Helical" evidence="2">
    <location>
        <begin position="49"/>
        <end position="67"/>
    </location>
</feature>
<dbReference type="Pfam" id="PF07690">
    <property type="entry name" value="MFS_1"/>
    <property type="match status" value="1"/>
</dbReference>